<proteinExistence type="predicted"/>
<accession>A0A6S6T3C6</accession>
<feature type="non-terminal residue" evidence="1">
    <location>
        <position position="406"/>
    </location>
</feature>
<feature type="non-terminal residue" evidence="1">
    <location>
        <position position="1"/>
    </location>
</feature>
<protein>
    <submittedName>
        <fullName evidence="1">Uncharacterized protein</fullName>
    </submittedName>
</protein>
<evidence type="ECO:0000313" key="1">
    <source>
        <dbReference type="EMBL" id="CAA6813772.1"/>
    </source>
</evidence>
<dbReference type="AlphaFoldDB" id="A0A6S6T3C6"/>
<sequence>DNRRSLGCSRQYFKKRSLRHLDHLSAYDEDAYIEFAKQVLLSVNPYDKEFEAFTTEYYDDNWNMKTKKYDAYASHLTFMKILFGAGQRYMLATSKKVWETANKNIKDEIRPELYKELWDKNVETVVEVLVKSKVLLVQTFAFNILKDNPKALKNIGLEMLLQMMNLAHDEARKLFFEVLKEEYTKTEDTRIIKACLFSEDEEINAFAIEKIGSNLDFLLEEKMMVEIIEKCDEKTMNQIFTLVPKLENKRVIVDDIISKILRDVFPFKPIEVKRMYKLLRYSTDAIKVEDITKLMEEDELNERHLFAVRIIRLKALVHLELPLALKEKIAQYEHPEMLATTIYLLGQLEESELMTAHEMLVTFLYHEEKAVYKEARSIIETLAMDERNGSVLLKAIVEKSFVSASD</sequence>
<organism evidence="1">
    <name type="scientific">uncultured Sulfurovum sp</name>
    <dbReference type="NCBI Taxonomy" id="269237"/>
    <lineage>
        <taxon>Bacteria</taxon>
        <taxon>Pseudomonadati</taxon>
        <taxon>Campylobacterota</taxon>
        <taxon>Epsilonproteobacteria</taxon>
        <taxon>Campylobacterales</taxon>
        <taxon>Sulfurovaceae</taxon>
        <taxon>Sulfurovum</taxon>
        <taxon>environmental samples</taxon>
    </lineage>
</organism>
<gene>
    <name evidence="1" type="ORF">HELGO_WM90864</name>
</gene>
<dbReference type="EMBL" id="CACVAS010000062">
    <property type="protein sequence ID" value="CAA6813772.1"/>
    <property type="molecule type" value="Genomic_DNA"/>
</dbReference>
<name>A0A6S6T3C6_9BACT</name>
<reference evidence="1" key="1">
    <citation type="submission" date="2020-01" db="EMBL/GenBank/DDBJ databases">
        <authorList>
            <person name="Meier V. D."/>
            <person name="Meier V D."/>
        </authorList>
    </citation>
    <scope>NUCLEOTIDE SEQUENCE</scope>
    <source>
        <strain evidence="1">HLG_WM_MAG_01</strain>
    </source>
</reference>